<dbReference type="GO" id="GO:0005886">
    <property type="term" value="C:plasma membrane"/>
    <property type="evidence" value="ECO:0007669"/>
    <property type="project" value="UniProtKB-SubCell"/>
</dbReference>
<evidence type="ECO:0000256" key="8">
    <source>
        <dbReference type="SAM" id="Phobius"/>
    </source>
</evidence>
<gene>
    <name evidence="9" type="ORF">HIJ39_17185</name>
</gene>
<dbReference type="EMBL" id="JABBVZ010000081">
    <property type="protein sequence ID" value="NMP24069.1"/>
    <property type="molecule type" value="Genomic_DNA"/>
</dbReference>
<evidence type="ECO:0000256" key="6">
    <source>
        <dbReference type="ARBA" id="ARBA00023136"/>
    </source>
</evidence>
<feature type="transmembrane region" description="Helical" evidence="8">
    <location>
        <begin position="129"/>
        <end position="162"/>
    </location>
</feature>
<accession>A0A7Y0L8X2</accession>
<dbReference type="GO" id="GO:0016758">
    <property type="term" value="F:hexosyltransferase activity"/>
    <property type="evidence" value="ECO:0007669"/>
    <property type="project" value="InterPro"/>
</dbReference>
<feature type="transmembrane region" description="Helical" evidence="8">
    <location>
        <begin position="12"/>
        <end position="28"/>
    </location>
</feature>
<evidence type="ECO:0000256" key="5">
    <source>
        <dbReference type="ARBA" id="ARBA00022989"/>
    </source>
</evidence>
<name>A0A7Y0L8X2_9FIRM</name>
<dbReference type="Pfam" id="PF09594">
    <property type="entry name" value="GT87"/>
    <property type="match status" value="1"/>
</dbReference>
<evidence type="ECO:0000313" key="9">
    <source>
        <dbReference type="EMBL" id="NMP24069.1"/>
    </source>
</evidence>
<comment type="caution">
    <text evidence="9">The sequence shown here is derived from an EMBL/GenBank/DDBJ whole genome shotgun (WGS) entry which is preliminary data.</text>
</comment>
<comment type="subcellular location">
    <subcellularLocation>
        <location evidence="1">Cell membrane</location>
        <topology evidence="1">Multi-pass membrane protein</topology>
    </subcellularLocation>
</comment>
<protein>
    <submittedName>
        <fullName evidence="9">DUF2029 domain-containing protein</fullName>
    </submittedName>
</protein>
<keyword evidence="5 8" id="KW-1133">Transmembrane helix</keyword>
<evidence type="ECO:0000256" key="3">
    <source>
        <dbReference type="ARBA" id="ARBA00022679"/>
    </source>
</evidence>
<feature type="transmembrane region" description="Helical" evidence="8">
    <location>
        <begin position="309"/>
        <end position="334"/>
    </location>
</feature>
<sequence>MMAFKLGDWARRVLALAAIVVWMAWGYIRLRPPAWMVHHGQLAVNAYDSWAFRNLGYSDVVKLYQTRFLFNHLAPYIHNRIEYPVLTGLFMWATALGHGVQGYFFETFVVMTLIAIAVYLIMERIAPKAAFYFAASPLLVLYGLLNWDLLGIGLMVGAWVSYRRQRSILSAILLALGVFAKLFPIFLAPFMLAELLRQRRYGTIGKMVAVFLGASLVVNLPFAIGNLKNWAYFFTYNANRGLSADIYSNAWVQDISTHAANDFSLAVVVLAVLWFMWRVYRGARSIDAAAATFTIFLFVNKVYSPQYTLWVLVFAVLAEWPVWTYGALTLMGILDYLNSFTMLELYTARSSSTMWYANHLFSLGLAYRYLTLLATGVGGWMRRPMTEQLTRRDNSTEPRRLLSSAP</sequence>
<evidence type="ECO:0000256" key="2">
    <source>
        <dbReference type="ARBA" id="ARBA00022475"/>
    </source>
</evidence>
<feature type="transmembrane region" description="Helical" evidence="8">
    <location>
        <begin position="168"/>
        <end position="192"/>
    </location>
</feature>
<evidence type="ECO:0000256" key="1">
    <source>
        <dbReference type="ARBA" id="ARBA00004651"/>
    </source>
</evidence>
<organism evidence="9 10">
    <name type="scientific">Sulfobacillus harzensis</name>
    <dbReference type="NCBI Taxonomy" id="2729629"/>
    <lineage>
        <taxon>Bacteria</taxon>
        <taxon>Bacillati</taxon>
        <taxon>Bacillota</taxon>
        <taxon>Clostridia</taxon>
        <taxon>Eubacteriales</taxon>
        <taxon>Clostridiales Family XVII. Incertae Sedis</taxon>
        <taxon>Sulfobacillus</taxon>
    </lineage>
</organism>
<evidence type="ECO:0000313" key="10">
    <source>
        <dbReference type="Proteomes" id="UP000533476"/>
    </source>
</evidence>
<dbReference type="InterPro" id="IPR018584">
    <property type="entry name" value="GT87"/>
</dbReference>
<feature type="transmembrane region" description="Helical" evidence="8">
    <location>
        <begin position="355"/>
        <end position="381"/>
    </location>
</feature>
<evidence type="ECO:0000256" key="4">
    <source>
        <dbReference type="ARBA" id="ARBA00022692"/>
    </source>
</evidence>
<evidence type="ECO:0000256" key="7">
    <source>
        <dbReference type="ARBA" id="ARBA00024033"/>
    </source>
</evidence>
<keyword evidence="10" id="KW-1185">Reference proteome</keyword>
<feature type="transmembrane region" description="Helical" evidence="8">
    <location>
        <begin position="204"/>
        <end position="224"/>
    </location>
</feature>
<comment type="similarity">
    <text evidence="7">Belongs to the glycosyltransferase 87 family.</text>
</comment>
<dbReference type="AlphaFoldDB" id="A0A7Y0L8X2"/>
<reference evidence="9 10" key="1">
    <citation type="submission" date="2020-04" db="EMBL/GenBank/DDBJ databases">
        <authorList>
            <person name="Zhang R."/>
            <person name="Schippers A."/>
        </authorList>
    </citation>
    <scope>NUCLEOTIDE SEQUENCE [LARGE SCALE GENOMIC DNA]</scope>
    <source>
        <strain evidence="9 10">DSM 109850</strain>
    </source>
</reference>
<feature type="transmembrane region" description="Helical" evidence="8">
    <location>
        <begin position="263"/>
        <end position="279"/>
    </location>
</feature>
<proteinExistence type="inferred from homology"/>
<dbReference type="Proteomes" id="UP000533476">
    <property type="component" value="Unassembled WGS sequence"/>
</dbReference>
<keyword evidence="6 8" id="KW-0472">Membrane</keyword>
<dbReference type="RefSeq" id="WP_169101871.1">
    <property type="nucleotide sequence ID" value="NZ_JABBVZ010000081.1"/>
</dbReference>
<keyword evidence="2" id="KW-1003">Cell membrane</keyword>
<keyword evidence="4 8" id="KW-0812">Transmembrane</keyword>
<feature type="transmembrane region" description="Helical" evidence="8">
    <location>
        <begin position="100"/>
        <end position="122"/>
    </location>
</feature>
<keyword evidence="3" id="KW-0808">Transferase</keyword>